<sequence length="125" mass="14534">MLDAKTDTLLISLLRAKIWRHRSRSCSEYHFSFTEGSVSEYLPRSCFRIFRRDEFCFESEGGHAVFLSWSPPSDGSNRSEPIKTSFLVSICYSHSIDITSDNNEKSVRLLLVHFSLHLKWDDKIN</sequence>
<gene>
    <name evidence="1" type="primary">Acey_s0868.g2782</name>
    <name evidence="1" type="ORF">Y032_0868g2782</name>
</gene>
<dbReference type="Proteomes" id="UP000024635">
    <property type="component" value="Unassembled WGS sequence"/>
</dbReference>
<accession>A0A016WA11</accession>
<dbReference type="AlphaFoldDB" id="A0A016WA11"/>
<protein>
    <submittedName>
        <fullName evidence="1">Uncharacterized protein</fullName>
    </submittedName>
</protein>
<keyword evidence="2" id="KW-1185">Reference proteome</keyword>
<proteinExistence type="predicted"/>
<comment type="caution">
    <text evidence="1">The sequence shown here is derived from an EMBL/GenBank/DDBJ whole genome shotgun (WGS) entry which is preliminary data.</text>
</comment>
<evidence type="ECO:0000313" key="1">
    <source>
        <dbReference type="EMBL" id="EYC36674.1"/>
    </source>
</evidence>
<dbReference type="EMBL" id="JARK01000468">
    <property type="protein sequence ID" value="EYC36674.1"/>
    <property type="molecule type" value="Genomic_DNA"/>
</dbReference>
<name>A0A016WA11_9BILA</name>
<organism evidence="1 2">
    <name type="scientific">Ancylostoma ceylanicum</name>
    <dbReference type="NCBI Taxonomy" id="53326"/>
    <lineage>
        <taxon>Eukaryota</taxon>
        <taxon>Metazoa</taxon>
        <taxon>Ecdysozoa</taxon>
        <taxon>Nematoda</taxon>
        <taxon>Chromadorea</taxon>
        <taxon>Rhabditida</taxon>
        <taxon>Rhabditina</taxon>
        <taxon>Rhabditomorpha</taxon>
        <taxon>Strongyloidea</taxon>
        <taxon>Ancylostomatidae</taxon>
        <taxon>Ancylostomatinae</taxon>
        <taxon>Ancylostoma</taxon>
    </lineage>
</organism>
<reference evidence="2" key="1">
    <citation type="journal article" date="2015" name="Nat. Genet.">
        <title>The genome and transcriptome of the zoonotic hookworm Ancylostoma ceylanicum identify infection-specific gene families.</title>
        <authorList>
            <person name="Schwarz E.M."/>
            <person name="Hu Y."/>
            <person name="Antoshechkin I."/>
            <person name="Miller M.M."/>
            <person name="Sternberg P.W."/>
            <person name="Aroian R.V."/>
        </authorList>
    </citation>
    <scope>NUCLEOTIDE SEQUENCE</scope>
    <source>
        <strain evidence="2">HY135</strain>
    </source>
</reference>
<evidence type="ECO:0000313" key="2">
    <source>
        <dbReference type="Proteomes" id="UP000024635"/>
    </source>
</evidence>